<organism evidence="2 3">
    <name type="scientific">Chaetomium globosum (strain ATCC 6205 / CBS 148.51 / DSM 1962 / NBRC 6347 / NRRL 1970)</name>
    <name type="common">Soil fungus</name>
    <dbReference type="NCBI Taxonomy" id="306901"/>
    <lineage>
        <taxon>Eukaryota</taxon>
        <taxon>Fungi</taxon>
        <taxon>Dikarya</taxon>
        <taxon>Ascomycota</taxon>
        <taxon>Pezizomycotina</taxon>
        <taxon>Sordariomycetes</taxon>
        <taxon>Sordariomycetidae</taxon>
        <taxon>Sordariales</taxon>
        <taxon>Chaetomiaceae</taxon>
        <taxon>Chaetomium</taxon>
    </lineage>
</organism>
<keyword evidence="3" id="KW-1185">Reference proteome</keyword>
<evidence type="ECO:0000313" key="3">
    <source>
        <dbReference type="Proteomes" id="UP000001056"/>
    </source>
</evidence>
<feature type="compositionally biased region" description="Low complexity" evidence="1">
    <location>
        <begin position="1"/>
        <end position="11"/>
    </location>
</feature>
<dbReference type="EMBL" id="CH408031">
    <property type="protein sequence ID" value="EAQ88682.1"/>
    <property type="molecule type" value="Genomic_DNA"/>
</dbReference>
<feature type="region of interest" description="Disordered" evidence="1">
    <location>
        <begin position="121"/>
        <end position="141"/>
    </location>
</feature>
<dbReference type="HOGENOM" id="CLU_075595_0_0_1"/>
<feature type="compositionally biased region" description="Basic and acidic residues" evidence="1">
    <location>
        <begin position="75"/>
        <end position="85"/>
    </location>
</feature>
<dbReference type="InParanoid" id="Q2H7R4"/>
<dbReference type="Proteomes" id="UP000001056">
    <property type="component" value="Unassembled WGS sequence"/>
</dbReference>
<dbReference type="OrthoDB" id="2873061at2759"/>
<sequence length="319" mass="35140">MPSSRRSSRAGSSGGKKDSKVPPEILHQFGRAILSYSLKKLSEQKAPSKSRSQSSRRKSSRSKPREPSSASKRGSSRDLPRSDSGDMHALVSQLAVGVFAFGIRALIRRRKEAKKKAAAAAAAAGTRSVPGDPGGAGDKKVGAGAVDPELSAALDSVTQELQGVSDSIRRLAHSAPPPSHRDCMVRNVLVADADRLTGSLANMQASIHNMKNLHPGLEQGMRSRQQSTRREGFRERGGVDEVDRRTEKRATRSRGTPRTEEARSRSRRVDLTREEESDEGHRSHRGYRTRVQPGERHRHRRRRDDEEVPPGRRPAPLQR</sequence>
<name>Q2H7R4_CHAGB</name>
<evidence type="ECO:0000313" key="2">
    <source>
        <dbReference type="EMBL" id="EAQ88682.1"/>
    </source>
</evidence>
<feature type="region of interest" description="Disordered" evidence="1">
    <location>
        <begin position="212"/>
        <end position="319"/>
    </location>
</feature>
<dbReference type="OMA" id="PSGEYPY"/>
<dbReference type="RefSeq" id="XP_001221396.1">
    <property type="nucleotide sequence ID" value="XM_001221395.1"/>
</dbReference>
<dbReference type="VEuPathDB" id="FungiDB:CHGG_05301"/>
<gene>
    <name evidence="2" type="ORF">CHGG_05301</name>
</gene>
<dbReference type="eggNOG" id="ENOG502RNUX">
    <property type="taxonomic scope" value="Eukaryota"/>
</dbReference>
<feature type="region of interest" description="Disordered" evidence="1">
    <location>
        <begin position="40"/>
        <end position="85"/>
    </location>
</feature>
<feature type="compositionally biased region" description="Basic and acidic residues" evidence="1">
    <location>
        <begin position="257"/>
        <end position="274"/>
    </location>
</feature>
<dbReference type="GeneID" id="4391485"/>
<reference evidence="3" key="1">
    <citation type="journal article" date="2015" name="Genome Announc.">
        <title>Draft genome sequence of the cellulolytic fungus Chaetomium globosum.</title>
        <authorList>
            <person name="Cuomo C.A."/>
            <person name="Untereiner W.A."/>
            <person name="Ma L.-J."/>
            <person name="Grabherr M."/>
            <person name="Birren B.W."/>
        </authorList>
    </citation>
    <scope>NUCLEOTIDE SEQUENCE [LARGE SCALE GENOMIC DNA]</scope>
    <source>
        <strain evidence="3">ATCC 6205 / CBS 148.51 / DSM 1962 / NBRC 6347 / NRRL 1970</strain>
    </source>
</reference>
<feature type="region of interest" description="Disordered" evidence="1">
    <location>
        <begin position="1"/>
        <end position="25"/>
    </location>
</feature>
<proteinExistence type="predicted"/>
<feature type="compositionally biased region" description="Low complexity" evidence="1">
    <location>
        <begin position="44"/>
        <end position="53"/>
    </location>
</feature>
<evidence type="ECO:0000256" key="1">
    <source>
        <dbReference type="SAM" id="MobiDB-lite"/>
    </source>
</evidence>
<dbReference type="AlphaFoldDB" id="Q2H7R4"/>
<accession>Q2H7R4</accession>
<feature type="compositionally biased region" description="Basic and acidic residues" evidence="1">
    <location>
        <begin position="228"/>
        <end position="250"/>
    </location>
</feature>
<protein>
    <submittedName>
        <fullName evidence="2">Uncharacterized protein</fullName>
    </submittedName>
</protein>